<comment type="similarity">
    <text evidence="1">Belongs to the centrin family.</text>
</comment>
<name>A0A813L4N2_POLGL</name>
<protein>
    <recommendedName>
        <fullName evidence="2">Calmodulin</fullName>
    </recommendedName>
</protein>
<comment type="caution">
    <text evidence="7">The sequence shown here is derived from an EMBL/GenBank/DDBJ whole genome shotgun (WGS) entry which is preliminary data.</text>
</comment>
<dbReference type="AlphaFoldDB" id="A0A813L4N2"/>
<organism evidence="7 8">
    <name type="scientific">Polarella glacialis</name>
    <name type="common">Dinoflagellate</name>
    <dbReference type="NCBI Taxonomy" id="89957"/>
    <lineage>
        <taxon>Eukaryota</taxon>
        <taxon>Sar</taxon>
        <taxon>Alveolata</taxon>
        <taxon>Dinophyceae</taxon>
        <taxon>Suessiales</taxon>
        <taxon>Suessiaceae</taxon>
        <taxon>Polarella</taxon>
    </lineage>
</organism>
<dbReference type="PANTHER" id="PTHR23048">
    <property type="entry name" value="MYOSIN LIGHT CHAIN 1, 3"/>
    <property type="match status" value="1"/>
</dbReference>
<dbReference type="GO" id="GO:0016460">
    <property type="term" value="C:myosin II complex"/>
    <property type="evidence" value="ECO:0007669"/>
    <property type="project" value="TreeGrafter"/>
</dbReference>
<dbReference type="Gene3D" id="1.10.238.10">
    <property type="entry name" value="EF-hand"/>
    <property type="match status" value="1"/>
</dbReference>
<dbReference type="Proteomes" id="UP000626109">
    <property type="component" value="Unassembled WGS sequence"/>
</dbReference>
<feature type="domain" description="EF-hand" evidence="6">
    <location>
        <begin position="3"/>
        <end position="37"/>
    </location>
</feature>
<evidence type="ECO:0000256" key="5">
    <source>
        <dbReference type="ARBA" id="ARBA00022990"/>
    </source>
</evidence>
<accession>A0A813L4N2</accession>
<dbReference type="SUPFAM" id="SSF47473">
    <property type="entry name" value="EF-hand"/>
    <property type="match status" value="1"/>
</dbReference>
<sequence length="113" mass="12539">MAVPEEEIHEVFKLFDQDGGGIKIKEIGTVLRSLGLAASEDQVREFIADAKTKDPNAVQFPDFMEYVKRSEAMEATKSGDVAKEMAGMKTGILHFFDKLSTKTMRESPPDSVK</sequence>
<keyword evidence="5" id="KW-0007">Acetylation</keyword>
<evidence type="ECO:0000313" key="8">
    <source>
        <dbReference type="Proteomes" id="UP000626109"/>
    </source>
</evidence>
<keyword evidence="3" id="KW-0479">Metal-binding</keyword>
<dbReference type="InterPro" id="IPR002048">
    <property type="entry name" value="EF_hand_dom"/>
</dbReference>
<evidence type="ECO:0000256" key="4">
    <source>
        <dbReference type="ARBA" id="ARBA00022737"/>
    </source>
</evidence>
<evidence type="ECO:0000256" key="3">
    <source>
        <dbReference type="ARBA" id="ARBA00022723"/>
    </source>
</evidence>
<dbReference type="PROSITE" id="PS50222">
    <property type="entry name" value="EF_HAND_2"/>
    <property type="match status" value="1"/>
</dbReference>
<evidence type="ECO:0000256" key="1">
    <source>
        <dbReference type="ARBA" id="ARBA00005253"/>
    </source>
</evidence>
<evidence type="ECO:0000256" key="2">
    <source>
        <dbReference type="ARBA" id="ARBA00020786"/>
    </source>
</evidence>
<evidence type="ECO:0000259" key="6">
    <source>
        <dbReference type="PROSITE" id="PS50222"/>
    </source>
</evidence>
<gene>
    <name evidence="7" type="ORF">PGLA2088_LOCUS42531</name>
</gene>
<dbReference type="EMBL" id="CAJNNW010034362">
    <property type="protein sequence ID" value="CAE8722445.1"/>
    <property type="molecule type" value="Genomic_DNA"/>
</dbReference>
<proteinExistence type="inferred from homology"/>
<keyword evidence="4" id="KW-0677">Repeat</keyword>
<reference evidence="7" key="1">
    <citation type="submission" date="2021-02" db="EMBL/GenBank/DDBJ databases">
        <authorList>
            <person name="Dougan E. K."/>
            <person name="Rhodes N."/>
            <person name="Thang M."/>
            <person name="Chan C."/>
        </authorList>
    </citation>
    <scope>NUCLEOTIDE SEQUENCE</scope>
</reference>
<dbReference type="FunFam" id="1.10.238.10:FF:000178">
    <property type="entry name" value="Calmodulin-2 A"/>
    <property type="match status" value="1"/>
</dbReference>
<dbReference type="InterPro" id="IPR011992">
    <property type="entry name" value="EF-hand-dom_pair"/>
</dbReference>
<evidence type="ECO:0000313" key="7">
    <source>
        <dbReference type="EMBL" id="CAE8722445.1"/>
    </source>
</evidence>
<dbReference type="InterPro" id="IPR050230">
    <property type="entry name" value="CALM/Myosin/TropC-like"/>
</dbReference>
<dbReference type="PANTHER" id="PTHR23048:SF0">
    <property type="entry name" value="CALMODULIN LIKE 3"/>
    <property type="match status" value="1"/>
</dbReference>
<dbReference type="GO" id="GO:0005509">
    <property type="term" value="F:calcium ion binding"/>
    <property type="evidence" value="ECO:0007669"/>
    <property type="project" value="InterPro"/>
</dbReference>
<feature type="non-terminal residue" evidence="7">
    <location>
        <position position="1"/>
    </location>
</feature>